<evidence type="ECO:0000313" key="2">
    <source>
        <dbReference type="Proteomes" id="UP000562027"/>
    </source>
</evidence>
<gene>
    <name evidence="1" type="ORF">HNP55_002276</name>
</gene>
<reference evidence="1 2" key="1">
    <citation type="submission" date="2020-08" db="EMBL/GenBank/DDBJ databases">
        <title>Functional genomics of gut bacteria from endangered species of beetles.</title>
        <authorList>
            <person name="Carlos-Shanley C."/>
        </authorList>
    </citation>
    <scope>NUCLEOTIDE SEQUENCE [LARGE SCALE GENOMIC DNA]</scope>
    <source>
        <strain evidence="1 2">S00239</strain>
    </source>
</reference>
<protein>
    <recommendedName>
        <fullName evidence="3">Nickel-dependent hydrogenase</fullName>
    </recommendedName>
</protein>
<dbReference type="RefSeq" id="WP_184299313.1">
    <property type="nucleotide sequence ID" value="NZ_JACHLP010000004.1"/>
</dbReference>
<accession>A0A840LAL1</accession>
<keyword evidence="2" id="KW-1185">Reference proteome</keyword>
<dbReference type="Proteomes" id="UP000562027">
    <property type="component" value="Unassembled WGS sequence"/>
</dbReference>
<dbReference type="EMBL" id="JACHLP010000004">
    <property type="protein sequence ID" value="MBB4843753.1"/>
    <property type="molecule type" value="Genomic_DNA"/>
</dbReference>
<name>A0A840LAL1_9BURK</name>
<dbReference type="InterPro" id="IPR029014">
    <property type="entry name" value="NiFe-Hase_large"/>
</dbReference>
<proteinExistence type="predicted"/>
<dbReference type="Gene3D" id="1.10.645.10">
    <property type="entry name" value="Cytochrome-c3 Hydrogenase, chain B"/>
    <property type="match status" value="1"/>
</dbReference>
<dbReference type="SUPFAM" id="SSF56762">
    <property type="entry name" value="HydB/Nqo4-like"/>
    <property type="match status" value="1"/>
</dbReference>
<evidence type="ECO:0000313" key="1">
    <source>
        <dbReference type="EMBL" id="MBB4843753.1"/>
    </source>
</evidence>
<evidence type="ECO:0008006" key="3">
    <source>
        <dbReference type="Google" id="ProtNLM"/>
    </source>
</evidence>
<comment type="caution">
    <text evidence="1">The sequence shown here is derived from an EMBL/GenBank/DDBJ whole genome shotgun (WGS) entry which is preliminary data.</text>
</comment>
<dbReference type="AlphaFoldDB" id="A0A840LAL1"/>
<organism evidence="1 2">
    <name type="scientific">Roseateles oligotrophus</name>
    <dbReference type="NCBI Taxonomy" id="1769250"/>
    <lineage>
        <taxon>Bacteria</taxon>
        <taxon>Pseudomonadati</taxon>
        <taxon>Pseudomonadota</taxon>
        <taxon>Betaproteobacteria</taxon>
        <taxon>Burkholderiales</taxon>
        <taxon>Sphaerotilaceae</taxon>
        <taxon>Roseateles</taxon>
    </lineage>
</organism>
<sequence length="405" mass="43774">MNGLPLARLGGGLQLRPGLAMPGNLRSSRRDWAALLAAGLPAELLPERLGLAFGLCAHAHRLCAGLAIAAACAQPGERHGLARAQAQVLQRETLREHLRRILLDWPRLLLKPGMGGRSLQLQARQALQSCPLLRQDAVDEPPEAWRAPTLAWMERALLGLPATRLLARWQQGPQACLALWSAEGEGFLPQLFMQLRELADSSWAGTRPLQPQASEAGLRELAQAMREQAGFCMAPQWQGACAETGPWTRWRLGVAEQGLGSLWLRLGVRLLECLRLALPDDGANGAAYLDAGALSLAPGRGLAWVEMARGLLVHQVDLEAGARGAYGGESRVRGCQVLAPTEWNFHPEGAVARGLAALPSELTPRVCQASHLLMNAYDPCVSYEFVDPPPMRPVLHPHLAGDCHA</sequence>